<dbReference type="PANTHER" id="PTHR40588:SF1">
    <property type="entry name" value="MRNA INTERFERASE TOXIN YAFQ"/>
    <property type="match status" value="1"/>
</dbReference>
<keyword evidence="3" id="KW-1185">Reference proteome</keyword>
<dbReference type="KEGG" id="mpw:MPR_2003"/>
<dbReference type="InterPro" id="IPR035093">
    <property type="entry name" value="RelE/ParE_toxin_dom_sf"/>
</dbReference>
<dbReference type="SUPFAM" id="SSF143011">
    <property type="entry name" value="RelE-like"/>
    <property type="match status" value="1"/>
</dbReference>
<dbReference type="Proteomes" id="UP000183496">
    <property type="component" value="Unassembled WGS sequence"/>
</dbReference>
<dbReference type="AlphaFoldDB" id="A0AAJ4W5A6"/>
<dbReference type="RefSeq" id="WP_349267110.1">
    <property type="nucleotide sequence ID" value="NZ_CP010817.1"/>
</dbReference>
<dbReference type="EMBL" id="FOFY01000011">
    <property type="protein sequence ID" value="SER23004.1"/>
    <property type="molecule type" value="Genomic_DNA"/>
</dbReference>
<dbReference type="PANTHER" id="PTHR40588">
    <property type="entry name" value="MRNA INTERFERASE TOXIN YAFQ"/>
    <property type="match status" value="1"/>
</dbReference>
<dbReference type="Pfam" id="PF15738">
    <property type="entry name" value="YafQ_toxin"/>
    <property type="match status" value="1"/>
</dbReference>
<dbReference type="GO" id="GO:0006402">
    <property type="term" value="P:mRNA catabolic process"/>
    <property type="evidence" value="ECO:0007669"/>
    <property type="project" value="TreeGrafter"/>
</dbReference>
<evidence type="ECO:0000256" key="1">
    <source>
        <dbReference type="ARBA" id="ARBA00022649"/>
    </source>
</evidence>
<sequence length="72" mass="8396">MSAYQLTYSSKFKKDFKKIQNNAKALEKTTTVFKYLLEGGVSLVPKKMRPHLLIGNYKDHWECHILPDLLLI</sequence>
<dbReference type="InterPro" id="IPR004386">
    <property type="entry name" value="Toxin_YafQ-like"/>
</dbReference>
<dbReference type="NCBIfam" id="TIGR02385">
    <property type="entry name" value="RelE_StbE"/>
    <property type="match status" value="1"/>
</dbReference>
<dbReference type="InterPro" id="IPR007712">
    <property type="entry name" value="RelE/ParE_toxin"/>
</dbReference>
<accession>A0AAJ4W5A6</accession>
<gene>
    <name evidence="2" type="ORF">SAMN04488089_11164</name>
</gene>
<dbReference type="GO" id="GO:0006415">
    <property type="term" value="P:translational termination"/>
    <property type="evidence" value="ECO:0007669"/>
    <property type="project" value="TreeGrafter"/>
</dbReference>
<evidence type="ECO:0000313" key="3">
    <source>
        <dbReference type="Proteomes" id="UP000183496"/>
    </source>
</evidence>
<reference evidence="2 3" key="1">
    <citation type="submission" date="2016-10" db="EMBL/GenBank/DDBJ databases">
        <authorList>
            <person name="Varghese N."/>
            <person name="Submissions S."/>
        </authorList>
    </citation>
    <scope>NUCLEOTIDE SEQUENCE [LARGE SCALE GENOMIC DNA]</scope>
    <source>
        <strain evidence="3">DSM 19823 / KCTC 23066 / CCTCC M 208030 / D25</strain>
    </source>
</reference>
<name>A0AAJ4W5A6_MYRPR</name>
<dbReference type="Gene3D" id="3.30.2310.20">
    <property type="entry name" value="RelE-like"/>
    <property type="match status" value="1"/>
</dbReference>
<proteinExistence type="predicted"/>
<organism evidence="2 3">
    <name type="scientific">Myroides profundi</name>
    <dbReference type="NCBI Taxonomy" id="480520"/>
    <lineage>
        <taxon>Bacteria</taxon>
        <taxon>Pseudomonadati</taxon>
        <taxon>Bacteroidota</taxon>
        <taxon>Flavobacteriia</taxon>
        <taxon>Flavobacteriales</taxon>
        <taxon>Flavobacteriaceae</taxon>
        <taxon>Myroides</taxon>
    </lineage>
</organism>
<comment type="caution">
    <text evidence="2">The sequence shown here is derived from an EMBL/GenBank/DDBJ whole genome shotgun (WGS) entry which is preliminary data.</text>
</comment>
<evidence type="ECO:0000313" key="2">
    <source>
        <dbReference type="EMBL" id="SER23004.1"/>
    </source>
</evidence>
<keyword evidence="1" id="KW-1277">Toxin-antitoxin system</keyword>
<protein>
    <submittedName>
        <fullName evidence="2">mRNA interferase YafQ</fullName>
    </submittedName>
</protein>
<dbReference type="GO" id="GO:0004521">
    <property type="term" value="F:RNA endonuclease activity"/>
    <property type="evidence" value="ECO:0007669"/>
    <property type="project" value="TreeGrafter"/>
</dbReference>